<dbReference type="SUPFAM" id="SSF49562">
    <property type="entry name" value="C2 domain (Calcium/lipid-binding domain, CaLB)"/>
    <property type="match status" value="2"/>
</dbReference>
<keyword evidence="6" id="KW-0770">Synapse</keyword>
<dbReference type="Gene3D" id="3.30.40.10">
    <property type="entry name" value="Zinc/RING finger domain, C3HC4 (zinc finger)"/>
    <property type="match status" value="2"/>
</dbReference>
<feature type="region of interest" description="Disordered" evidence="13">
    <location>
        <begin position="3095"/>
        <end position="3167"/>
    </location>
</feature>
<dbReference type="FunFam" id="2.60.40.150:FF:000137">
    <property type="entry name" value="Piccolo presynaptic cytomatrix protein"/>
    <property type="match status" value="1"/>
</dbReference>
<evidence type="ECO:0000313" key="16">
    <source>
        <dbReference type="Ensembl" id="ENSSTUP00000079755.1"/>
    </source>
</evidence>
<feature type="compositionally biased region" description="Low complexity" evidence="13">
    <location>
        <begin position="4448"/>
        <end position="4457"/>
    </location>
</feature>
<evidence type="ECO:0000256" key="5">
    <source>
        <dbReference type="ARBA" id="ARBA00022837"/>
    </source>
</evidence>
<feature type="compositionally biased region" description="Polar residues" evidence="13">
    <location>
        <begin position="2368"/>
        <end position="2386"/>
    </location>
</feature>
<feature type="compositionally biased region" description="Acidic residues" evidence="13">
    <location>
        <begin position="1374"/>
        <end position="1387"/>
    </location>
</feature>
<dbReference type="CDD" id="cd15776">
    <property type="entry name" value="FYVE2_PCLO"/>
    <property type="match status" value="1"/>
</dbReference>
<feature type="region of interest" description="Disordered" evidence="13">
    <location>
        <begin position="2365"/>
        <end position="2386"/>
    </location>
</feature>
<feature type="compositionally biased region" description="Basic and acidic residues" evidence="13">
    <location>
        <begin position="3445"/>
        <end position="3460"/>
    </location>
</feature>
<feature type="compositionally biased region" description="Polar residues" evidence="13">
    <location>
        <begin position="690"/>
        <end position="701"/>
    </location>
</feature>
<feature type="region of interest" description="Disordered" evidence="13">
    <location>
        <begin position="4172"/>
        <end position="4195"/>
    </location>
</feature>
<feature type="compositionally biased region" description="Basic and acidic residues" evidence="13">
    <location>
        <begin position="1551"/>
        <end position="1575"/>
    </location>
</feature>
<dbReference type="Pfam" id="PF05715">
    <property type="entry name" value="zf-piccolo"/>
    <property type="match status" value="2"/>
</dbReference>
<dbReference type="GO" id="GO:0098978">
    <property type="term" value="C:glutamatergic synapse"/>
    <property type="evidence" value="ECO:0007669"/>
    <property type="project" value="TreeGrafter"/>
</dbReference>
<dbReference type="GO" id="GO:0098982">
    <property type="term" value="C:GABA-ergic synapse"/>
    <property type="evidence" value="ECO:0007669"/>
    <property type="project" value="TreeGrafter"/>
</dbReference>
<keyword evidence="7" id="KW-0966">Cell projection</keyword>
<keyword evidence="17" id="KW-1185">Reference proteome</keyword>
<feature type="compositionally biased region" description="Polar residues" evidence="13">
    <location>
        <begin position="194"/>
        <end position="213"/>
    </location>
</feature>
<dbReference type="InterPro" id="IPR036034">
    <property type="entry name" value="PDZ_sf"/>
</dbReference>
<feature type="compositionally biased region" description="Basic and acidic residues" evidence="13">
    <location>
        <begin position="1411"/>
        <end position="1424"/>
    </location>
</feature>
<dbReference type="CDD" id="cd06714">
    <property type="entry name" value="PDZ_RIM-like"/>
    <property type="match status" value="1"/>
</dbReference>
<dbReference type="Gene3D" id="2.60.40.150">
    <property type="entry name" value="C2 domain"/>
    <property type="match status" value="2"/>
</dbReference>
<feature type="compositionally biased region" description="Pro residues" evidence="13">
    <location>
        <begin position="2238"/>
        <end position="2248"/>
    </location>
</feature>
<organism evidence="16 17">
    <name type="scientific">Salmo trutta</name>
    <name type="common">Brown trout</name>
    <dbReference type="NCBI Taxonomy" id="8032"/>
    <lineage>
        <taxon>Eukaryota</taxon>
        <taxon>Metazoa</taxon>
        <taxon>Chordata</taxon>
        <taxon>Craniata</taxon>
        <taxon>Vertebrata</taxon>
        <taxon>Euteleostomi</taxon>
        <taxon>Actinopterygii</taxon>
        <taxon>Neopterygii</taxon>
        <taxon>Teleostei</taxon>
        <taxon>Protacanthopterygii</taxon>
        <taxon>Salmoniformes</taxon>
        <taxon>Salmonidae</taxon>
        <taxon>Salmoninae</taxon>
        <taxon>Salmo</taxon>
    </lineage>
</organism>
<evidence type="ECO:0000256" key="12">
    <source>
        <dbReference type="SAM" id="Coils"/>
    </source>
</evidence>
<dbReference type="PROSITE" id="PS50106">
    <property type="entry name" value="PDZ"/>
    <property type="match status" value="1"/>
</dbReference>
<dbReference type="GO" id="GO:0030424">
    <property type="term" value="C:axon"/>
    <property type="evidence" value="ECO:0007669"/>
    <property type="project" value="TreeGrafter"/>
</dbReference>
<reference evidence="16" key="2">
    <citation type="submission" date="2025-09" db="UniProtKB">
        <authorList>
            <consortium name="Ensembl"/>
        </authorList>
    </citation>
    <scope>IDENTIFICATION</scope>
</reference>
<feature type="compositionally biased region" description="Low complexity" evidence="13">
    <location>
        <begin position="1167"/>
        <end position="1193"/>
    </location>
</feature>
<dbReference type="Gene3D" id="2.30.42.10">
    <property type="match status" value="1"/>
</dbReference>
<keyword evidence="5" id="KW-0106">Calcium</keyword>
<feature type="compositionally biased region" description="Polar residues" evidence="13">
    <location>
        <begin position="582"/>
        <end position="596"/>
    </location>
</feature>
<feature type="coiled-coil region" evidence="12">
    <location>
        <begin position="3367"/>
        <end position="3404"/>
    </location>
</feature>
<feature type="compositionally biased region" description="Basic and acidic residues" evidence="13">
    <location>
        <begin position="1283"/>
        <end position="1296"/>
    </location>
</feature>
<feature type="region of interest" description="Disordered" evidence="13">
    <location>
        <begin position="2020"/>
        <end position="2050"/>
    </location>
</feature>
<evidence type="ECO:0000256" key="2">
    <source>
        <dbReference type="ARBA" id="ARBA00022737"/>
    </source>
</evidence>
<feature type="compositionally biased region" description="Polar residues" evidence="13">
    <location>
        <begin position="3311"/>
        <end position="3321"/>
    </location>
</feature>
<feature type="compositionally biased region" description="Basic and acidic residues" evidence="13">
    <location>
        <begin position="1223"/>
        <end position="1242"/>
    </location>
</feature>
<reference evidence="16" key="1">
    <citation type="submission" date="2025-08" db="UniProtKB">
        <authorList>
            <consortium name="Ensembl"/>
        </authorList>
    </citation>
    <scope>IDENTIFICATION</scope>
</reference>
<dbReference type="InterPro" id="IPR013083">
    <property type="entry name" value="Znf_RING/FYVE/PHD"/>
</dbReference>
<dbReference type="InterPro" id="IPR001565">
    <property type="entry name" value="Synaptotagmin"/>
</dbReference>
<feature type="region of interest" description="Disordered" evidence="13">
    <location>
        <begin position="1680"/>
        <end position="1735"/>
    </location>
</feature>
<evidence type="ECO:0000256" key="7">
    <source>
        <dbReference type="ARBA" id="ARBA00023273"/>
    </source>
</evidence>
<feature type="region of interest" description="Disordered" evidence="13">
    <location>
        <begin position="428"/>
        <end position="506"/>
    </location>
</feature>
<sequence length="4706" mass="506567">MQRALGGMETPGPLMMKPQPLLNKVSTPVAPQQETPASQKEMETAIPAVDQKKAASTLLKEETTTLAAPQKETPLPASSKMGETPVTALKQDTATPDSPQNKKYPTPPGVSVTDKVPTTALPVKKEVSASALIKEEPTYASALIKQSPTPPSALTKEAPTPASALTKEVTGSPLTKEAPAPASPQKNKEPILPGSQNRKVAPTPGSTQDNYAVQSGLPLKKEAPLSTAVETKEVQHPAAVQSNEAPVPDSLKTKENTTVGSALKKEASSTEISIDNQKPAIVQKSMEPPATPTNKQNEAVQPLQQPEKQTPAQEQPLAQVQPQEAPKPDPKSTPPKQELGKPASPTPAQKALENRRTSEPQTPPQQPSQSSAIPSTQQPTKQESGGLFGFGGPKSQSTSSKPEESVSGKMFGFGSSIFSSASTLITSAVHDETRTTPPASPKMFAPASPKMPPAKETKLPASQKAEEKKAEQPQQAKVPQSIQAKVDNPPSKPPKGAESSQPALNAGQSTCPLCKVELNMGSKDPPNYNTCTECKNTVCNLCGFNPMPHETEVKEWLCLNCQMQRALGGMAPPGPPMIKSQPLPSKVSTPAASQKLTPAPAKPQKEEIPVPAAAQKEIPPPTVPQETLILAGTPSTAVVKKEENPAPGSPQNKHAPPAVAAKDKQEPIIVQKPVDQTIPVIPIPSGAATPAQQPEKQIPSLQQPDAKPPPQLQPQQVPKIDPKTDPLKQEPGKPQQQLPKGGTSPAKAVSQPQAKPPKQSVGFFGFGGAKSQPAQSKPEESVSGKVFGFGSSIFSSASTLITSAVQDETHTTPPASPMVSAAAQASPKMSPAKETKPPATQKAEEKKAEQPQQAKVPPSVQAKVDKPPSEPPKGAESSQPSPKAGQSTCPLCKVELNMGSKDPPNYNTCTECKNTVCNLCGFNPMPHETKEWLCLNCQTQRALSGQLGDMGMMAQPQLTKTGAQPTPQPVATSTKTEPQFPAQPVELPKPAEEKVEKPAEEKVEKPLKQQKPVPVTVAERVTPQPVPTADTIKKVAAPLVEKVDDVLPEPQQILTEKETVEASICSTVPSSPASPFEADTKIEDHSIKSQDGPDILPISQGFYSSEEELKELQTDRNVPMIDTTADTAMLSKEEVNVEKRRLNYVQMEESSGSEPSPSPQVQRRRLSAIAVSTAASSSSEDYKADSPAVSPDSSVDEEEFIRRQIMGMTGEEEMFLSEEEKDEKESREEETKEAEVDNESGKSKLLLKKGIMANEDSPARRPSLPGSEAKTTADSSELTTTVFKKDMTLQRTKSTDDGEAEVESITESLEDKSKGEGSSSVQVSSFTPGTSPTSASSLEEDSDSSPSHKRSREGKQHRKAKHRQAGQFLPTIEDSSEEEELREEEDLLREQEKQKESDQQQGKRSSKKSKRDKDELQTQRKWDKPVTSPSNLSPIENASPTVEVRQAREMEVFHKSSASDYSPSMESDSEAFHTEAKIAVPKGQKFSTAEPLKSAEEVYEEMLQKARSPNGETEPVPEIEPLYGGMAIEDYLYESLVEEPEAKPSSARPEQPSKDHAKEPGKKSLRSPEEVYEEMMQKKKELMLIEQEFQRAQSAMDTPNPEIHVTAPSSAAAESCKVGEAEGEKPMLDADSTYVKRKKRPAPPRPSEPPKRPEVNVAKPTVPQDMTMRRALFPIPDLKITQCSSGEDETDDSIIEEYGVGVSSDITPSDESETKEQVESSPVSEHTPITEAAEIEPITVVCEVPQAKATPAPAPETVLATSTTTTTSPISPVSPPTSPATPDSSLASNATSSSSFQAPSPLSSDSTPVSTPTPDLAKAAAPFAAQPPADISPPSIAPIMAVSPTTVLVTIPDVVTDPTQAPTPATTTVHASAPLAQPQAPASVPASVVVHIPDPVVIQMPDLVISPSQMSVQGPPSVQVTAPTPVPSPVPSEATSPVPAAPSAMSTSAPVSAPTPAPAPVVVQMPDLVTITSSVSPQAPLPVTSSAPAQATVVHSVPVQTAAPPPTPVVVPAIGTRRIQRQASTKKAPPPPPPRSTSVSQPQTSAEPTSIRAIHNVSPTVTTTIAMGAALPVVVNVQSLVEDVQPEGVAGSQVMMTPTRQGHVVIIVPNVENMSVLSQTTQDLVANSVAITTTSAVVEGSSQIAARPVVVSVAPFYTAPSVPAVHSSDTYIPLADTPTPPLPPPPPPATLLKPAVYPKKPSISIPPSVPTSVPVSAALTMAQATGTTPGPSPVHKAPAPPPVPPKPVSIPAGLVFSHRPGESVKPPVSPTASHTLPRTREVVPKASSAEPFTATTLPRTREPPNALSLSLTTPVESKMSATSPRSPLSPRNAKCLETYVVITLPSEPGTPTEGITVQAPIRRGSILPSKQTGPGVRTTPSEQQSPIEAFSAQDNVRKASVSSLRQLPSLVTQVVTTEVQRTTVSVVHERLPQAPASDALAIPIQPSPKQNGKIYSGDAIDLRTIKVGVKMTDSGMDLTPQESSRQSVCSNSSGRHTAVQPEIVNLSAEITPSTTLAVVTDSITIVTCSATIASYTSEPAEKPLDLQSYVASMPLPLTTYKPFEPLAQIVYRRVDSPPIVSTVTARDTEIPINLSYGASTVDSRLPVTMAPAISNGGTMLSELAGAVDLSTSRPLRAMVALSGTSPGVVTTVVEDDGTPIDLTAGKNVCCDVIYKLPFTGSCRTQPPVITQPDNHFGYRDDHYQYDHAGVYGIKVLNGKAMSETNLADAGLFLYNGKTRYDYNGVLDSAVDLTAGNISAGEALDYTSKAAGAYTGISTAPYSQVPAYSVLRSSDGMVYSSIADPVPYTFAITTQPGSIFSTTLPPTTTLQEQPAQAPYPYGFIPTTDPGHQIISMGTGLPKDLLPSALADIMTGFPALYSDQTLEAIAASLEALASLPMFPGLDDSKITQYQMEREFLQLEKLKQLCLAEELEWERQEIQRYREQEQIMVQRELEELQALKQKLLVQQEEEHQAHLVAQQETYNQQREQLEQIQQLQVQLQHQLEEHYGTTGTSDNLLEAQYAGVGDNGQYWPVRDESTTSSTVIQLEGGVQYVTGEGQREVGGQDQLQFSRKQSAGSKQPGDQGYGTGVVGKRIVDSGVQTDDEDSVDRTYVGRRKRNNRRGVDSSVQTDDEEDQEVEWDMPTRSRRRSRSSKHSGEGKHGGSKVSSIAIQTVAEISVQTDHSGSIKCPSIQMDTKVEIIKHISAPENSQRGGSLSCQTDTDRRRHLPVEVGYSAYLKADLAPKSPKVLYSPVSPLSASKAMEEGQKRLTTDPSRFSSGPRMLKPGPKSLPDPKSLSPTTEDRIGYHYTETYSGQGSPSGTGKKVKRTLPNPPPEDDPLTGPSGYSTNSARRRLGRHTTMARAKILQDIDKELDLVERESSKLRRKQAELDEEEKEIDAKLRYLEMGINRRKDALLQEREKRERAYLQGVAEERDYMSDSEVSNIRETRGNSHGLERPRTAPQSEFDQFIPPETEADSQYSTLTSPYSHYTQYVPQTQAISHYPQQTMYQQQALYQQHPYQSQSVYSSVPSLSYPQASHSHQQAQSSGYQSKNTTNYEVIRNQPMIIVPSSSEGGYGVGKYGSLELRMGLEERSMASSPMSSISAESFYADIDHHNARNYVLIEDIEQLTKGSTALGSAGLGSGFSLPDKDLSKADRLLRAAEARRTAEVAEFLGNSRLHSYGKGEEDSMEEPYELKLLKQQIKQEFRRGTEGLEHLSGLAMPQYLPTDPSYRHFPKADKYSISRLTLEKQAAKQLPAAVLYQKQIKNQKKAALLDPKITKFSSIQESRDLEPDYSSFLGSGASSVTNLSTRARLLQDEITFGLRKNLSEQQKYLDSSLGSNLSLGLGGPTMRTTLQDDTTYPSGTRSRPSSRPNSRPNSRPTSVYGLDLSIKRDLSSSSLRLKIEGEALDGAFGTGVARTKPTSLPISQSRGRIPIVAQNSEEESPLSPVGEPMGMARASAGPLPPISADSRDQFGSNHSLPEVQQHMREESRATLGHSGVYDRDIAFTMDDLGGAMSDSEGKWLLRLALMCLDPRKSSCCLGKKNTNTPCTVCLPQIKLIPYVFPHTRLKLQRDPKDTSVSGNGLGIRVVGGKEIPGCHGEIGAYIAKVTPGGVAEQTGKVVQGMQVLELNGVPLMGKTYEEVQCIMGQLCAETELCVRLDLDMLSDPEHPQALENHDQLKPGDRQCSPGVDPKQLAAELQKVSQQQAPGMGVGMGVGGSSAVPSPGQPASPAIIKKQRHSAKVLPSLVLKPQPHPITGEIQLQINYDRNLGNLIVHVLQARNLAQRDPNRYSDPFVKVYLLPGRGQVMVVQNASGENKRRTKYVQRSLNPEWNQTVIYKNIHLEQLKKKTLEVTVWDYDKSSSNDFLGEVLIDLSNTSQLDNTPRWLPLKEQSESIEHSRAHHTSQGPGGPGSPKNSVIKSRSHGIFPDPAKDMQMVTLEKSHSSPGSSKSSSDGQLRSHGPSRSQSKSSVTQAHLEDAGIAIAAAEAAVQQARLQPRPGHRLGDVSGPVVSSAPNLLEGYGGLDGEEGAGTGCLSLFLPLLPSSPSTPPTTSPPSPPGGGGKTQMMGEIKVALKKEVKQEGDQLVLEVLQCRNITYKFKSPDHLPDLYVKLYVVNVATQKRIIKKKTRVCRHDREPSFNETFRFSLNPTGHSLQLFLVSNGGKFMKKTLIGEAYIWLDKVDMRKRVVSWHKLLVNSTHNQS</sequence>
<feature type="compositionally biased region" description="Polar residues" evidence="13">
    <location>
        <begin position="959"/>
        <end position="977"/>
    </location>
</feature>
<feature type="region of interest" description="Disordered" evidence="13">
    <location>
        <begin position="1909"/>
        <end position="1956"/>
    </location>
</feature>
<feature type="compositionally biased region" description="Polar residues" evidence="13">
    <location>
        <begin position="1427"/>
        <end position="1440"/>
    </location>
</feature>
<keyword evidence="12" id="KW-0175">Coiled coil</keyword>
<dbReference type="GO" id="GO:1904071">
    <property type="term" value="P:presynaptic active zone assembly"/>
    <property type="evidence" value="ECO:0007669"/>
    <property type="project" value="TreeGrafter"/>
</dbReference>
<feature type="compositionally biased region" description="Low complexity" evidence="13">
    <location>
        <begin position="367"/>
        <end position="380"/>
    </location>
</feature>
<dbReference type="GeneTree" id="ENSGT00620000087961"/>
<dbReference type="InterPro" id="IPR052098">
    <property type="entry name" value="Presynaptic_Scaffold_Bsn/Pclo"/>
</dbReference>
<dbReference type="PANTHER" id="PTHR14113">
    <property type="entry name" value="PICCOLO/BASSOON"/>
    <property type="match status" value="1"/>
</dbReference>
<evidence type="ECO:0000256" key="6">
    <source>
        <dbReference type="ARBA" id="ARBA00023018"/>
    </source>
</evidence>
<feature type="compositionally biased region" description="Basic and acidic residues" evidence="13">
    <location>
        <begin position="4172"/>
        <end position="4187"/>
    </location>
</feature>
<feature type="compositionally biased region" description="Basic and acidic residues" evidence="13">
    <location>
        <begin position="1131"/>
        <end position="1141"/>
    </location>
</feature>
<protein>
    <recommendedName>
        <fullName evidence="10">Protein piccolo</fullName>
    </recommendedName>
    <alternativeName>
        <fullName evidence="11">Aczonin</fullName>
    </alternativeName>
</protein>
<evidence type="ECO:0000256" key="4">
    <source>
        <dbReference type="ARBA" id="ARBA00022833"/>
    </source>
</evidence>
<dbReference type="PROSITE" id="PS50004">
    <property type="entry name" value="C2"/>
    <property type="match status" value="2"/>
</dbReference>
<feature type="compositionally biased region" description="Polar residues" evidence="13">
    <location>
        <begin position="1269"/>
        <end position="1282"/>
    </location>
</feature>
<feature type="compositionally biased region" description="Basic and acidic residues" evidence="13">
    <location>
        <begin position="453"/>
        <end position="471"/>
    </location>
</feature>
<feature type="compositionally biased region" description="Low complexity" evidence="13">
    <location>
        <begin position="3527"/>
        <end position="3552"/>
    </location>
</feature>
<evidence type="ECO:0000256" key="3">
    <source>
        <dbReference type="ARBA" id="ARBA00022771"/>
    </source>
</evidence>
<feature type="compositionally biased region" description="Acidic residues" evidence="13">
    <location>
        <begin position="1210"/>
        <end position="1222"/>
    </location>
</feature>
<keyword evidence="8" id="KW-0111">Calcium/phospholipid-binding</keyword>
<feature type="compositionally biased region" description="Low complexity" evidence="13">
    <location>
        <begin position="54"/>
        <end position="68"/>
    </location>
</feature>
<feature type="region of interest" description="Disordered" evidence="13">
    <location>
        <begin position="1058"/>
        <end position="1077"/>
    </location>
</feature>
<feature type="compositionally biased region" description="Polar residues" evidence="13">
    <location>
        <begin position="2307"/>
        <end position="2326"/>
    </location>
</feature>
<feature type="region of interest" description="Disordered" evidence="13">
    <location>
        <begin position="1534"/>
        <end position="1575"/>
    </location>
</feature>
<feature type="coiled-coil region" evidence="12">
    <location>
        <begin position="2943"/>
        <end position="3006"/>
    </location>
</feature>
<feature type="compositionally biased region" description="Low complexity" evidence="13">
    <location>
        <begin position="2036"/>
        <end position="2045"/>
    </location>
</feature>
<feature type="compositionally biased region" description="Polar residues" evidence="13">
    <location>
        <begin position="90"/>
        <end position="103"/>
    </location>
</feature>
<feature type="compositionally biased region" description="Pro residues" evidence="13">
    <location>
        <begin position="4550"/>
        <end position="4562"/>
    </location>
</feature>
<keyword evidence="1" id="KW-0479">Metal-binding</keyword>
<feature type="compositionally biased region" description="Polar residues" evidence="13">
    <location>
        <begin position="1316"/>
        <end position="1333"/>
    </location>
</feature>
<evidence type="ECO:0000256" key="1">
    <source>
        <dbReference type="ARBA" id="ARBA00022723"/>
    </source>
</evidence>
<accession>A0A674C7I1</accession>
<feature type="compositionally biased region" description="Polar residues" evidence="13">
    <location>
        <begin position="472"/>
        <end position="483"/>
    </location>
</feature>
<dbReference type="GO" id="GO:0048788">
    <property type="term" value="C:cytoskeleton of presynaptic active zone"/>
    <property type="evidence" value="ECO:0007669"/>
    <property type="project" value="TreeGrafter"/>
</dbReference>
<feature type="region of interest" description="Disordered" evidence="13">
    <location>
        <begin position="1110"/>
        <end position="1445"/>
    </location>
</feature>
<dbReference type="GO" id="GO:0016020">
    <property type="term" value="C:membrane"/>
    <property type="evidence" value="ECO:0007669"/>
    <property type="project" value="InterPro"/>
</dbReference>
<dbReference type="InterPro" id="IPR035892">
    <property type="entry name" value="C2_domain_sf"/>
</dbReference>
<evidence type="ECO:0000313" key="17">
    <source>
        <dbReference type="Proteomes" id="UP000472277"/>
    </source>
</evidence>
<feature type="compositionally biased region" description="Low complexity" evidence="13">
    <location>
        <begin position="3864"/>
        <end position="3887"/>
    </location>
</feature>
<dbReference type="GO" id="GO:0098882">
    <property type="term" value="F:structural constituent of presynaptic active zone"/>
    <property type="evidence" value="ECO:0007669"/>
    <property type="project" value="TreeGrafter"/>
</dbReference>
<feature type="compositionally biased region" description="Basic and acidic residues" evidence="13">
    <location>
        <begin position="831"/>
        <end position="849"/>
    </location>
</feature>
<feature type="region of interest" description="Disordered" evidence="13">
    <location>
        <begin position="1590"/>
        <end position="1668"/>
    </location>
</feature>
<feature type="compositionally biased region" description="Low complexity" evidence="13">
    <location>
        <begin position="1755"/>
        <end position="1771"/>
    </location>
</feature>
<feature type="compositionally biased region" description="Basic and acidic residues" evidence="13">
    <location>
        <begin position="123"/>
        <end position="137"/>
    </location>
</feature>
<keyword evidence="4" id="KW-0862">Zinc</keyword>
<feature type="compositionally biased region" description="Basic and acidic residues" evidence="13">
    <location>
        <begin position="989"/>
        <end position="1007"/>
    </location>
</feature>
<feature type="region of interest" description="Disordered" evidence="13">
    <location>
        <begin position="1749"/>
        <end position="1815"/>
    </location>
</feature>
<evidence type="ECO:0000256" key="11">
    <source>
        <dbReference type="ARBA" id="ARBA00083569"/>
    </source>
</evidence>
<feature type="domain" description="PDZ" evidence="15">
    <location>
        <begin position="4071"/>
        <end position="4146"/>
    </location>
</feature>
<feature type="compositionally biased region" description="Polar residues" evidence="13">
    <location>
        <begin position="1064"/>
        <end position="1073"/>
    </location>
</feature>
<feature type="compositionally biased region" description="Acidic residues" evidence="13">
    <location>
        <begin position="3130"/>
        <end position="3140"/>
    </location>
</feature>
<feature type="region of interest" description="Disordered" evidence="13">
    <location>
        <begin position="2223"/>
        <end position="2330"/>
    </location>
</feature>
<feature type="compositionally biased region" description="Basic and acidic residues" evidence="13">
    <location>
        <begin position="1617"/>
        <end position="1628"/>
    </location>
</feature>
<feature type="compositionally biased region" description="Low complexity" evidence="13">
    <location>
        <begin position="1780"/>
        <end position="1815"/>
    </location>
</feature>
<feature type="region of interest" description="Disordered" evidence="13">
    <location>
        <begin position="959"/>
        <end position="1011"/>
    </location>
</feature>
<proteinExistence type="predicted"/>
<feature type="compositionally biased region" description="Polar residues" evidence="13">
    <location>
        <begin position="876"/>
        <end position="887"/>
    </location>
</feature>
<dbReference type="Ensembl" id="ENSSTUT00000084898.1">
    <property type="protein sequence ID" value="ENSSTUP00000079755.1"/>
    <property type="gene ID" value="ENSSTUG00000034983.1"/>
</dbReference>
<feature type="compositionally biased region" description="Basic residues" evidence="13">
    <location>
        <begin position="1347"/>
        <end position="1364"/>
    </location>
</feature>
<feature type="compositionally biased region" description="Acidic residues" evidence="13">
    <location>
        <begin position="1686"/>
        <end position="1695"/>
    </location>
</feature>
<feature type="region of interest" description="Disordered" evidence="13">
    <location>
        <begin position="3527"/>
        <end position="3553"/>
    </location>
</feature>
<dbReference type="Pfam" id="PF00595">
    <property type="entry name" value="PDZ"/>
    <property type="match status" value="1"/>
</dbReference>
<feature type="compositionally biased region" description="Basic and acidic residues" evidence="13">
    <location>
        <begin position="1388"/>
        <end position="1398"/>
    </location>
</feature>
<feature type="compositionally biased region" description="Polar residues" evidence="13">
    <location>
        <begin position="3853"/>
        <end position="3863"/>
    </location>
</feature>
<dbReference type="GO" id="GO:0035418">
    <property type="term" value="P:protein localization to synapse"/>
    <property type="evidence" value="ECO:0007669"/>
    <property type="project" value="TreeGrafter"/>
</dbReference>
<feature type="domain" description="C2" evidence="14">
    <location>
        <begin position="4260"/>
        <end position="4391"/>
    </location>
</feature>
<evidence type="ECO:0000259" key="14">
    <source>
        <dbReference type="PROSITE" id="PS50004"/>
    </source>
</evidence>
<feature type="compositionally biased region" description="Low complexity" evidence="13">
    <location>
        <begin position="3284"/>
        <end position="3299"/>
    </location>
</feature>
<dbReference type="OMA" id="PAKTGMQ"/>
<dbReference type="SMART" id="SM00239">
    <property type="entry name" value="C2"/>
    <property type="match status" value="2"/>
</dbReference>
<name>A0A674C7I1_SALTR</name>
<dbReference type="InterPro" id="IPR008899">
    <property type="entry name" value="Znf_piccolo"/>
</dbReference>
<evidence type="ECO:0000256" key="9">
    <source>
        <dbReference type="ARBA" id="ARBA00034101"/>
    </source>
</evidence>
<dbReference type="SMART" id="SM00228">
    <property type="entry name" value="PDZ"/>
    <property type="match status" value="1"/>
</dbReference>
<feature type="compositionally biased region" description="Polar residues" evidence="13">
    <location>
        <begin position="4466"/>
        <end position="4477"/>
    </location>
</feature>
<dbReference type="CDD" id="cd15772">
    <property type="entry name" value="FYVE2_BSN_PCLO"/>
    <property type="match status" value="1"/>
</dbReference>
<keyword evidence="3" id="KW-0863">Zinc-finger</keyword>
<dbReference type="GO" id="GO:0008270">
    <property type="term" value="F:zinc ion binding"/>
    <property type="evidence" value="ECO:0007669"/>
    <property type="project" value="UniProtKB-KW"/>
</dbReference>
<feature type="compositionally biased region" description="Polar residues" evidence="13">
    <location>
        <begin position="24"/>
        <end position="38"/>
    </location>
</feature>
<dbReference type="InterPro" id="IPR000008">
    <property type="entry name" value="C2_dom"/>
</dbReference>
<feature type="compositionally biased region" description="Basic residues" evidence="13">
    <location>
        <begin position="3145"/>
        <end position="3154"/>
    </location>
</feature>
<feature type="region of interest" description="Disordered" evidence="13">
    <location>
        <begin position="3258"/>
        <end position="3358"/>
    </location>
</feature>
<dbReference type="GO" id="GO:0005544">
    <property type="term" value="F:calcium-dependent phospholipid binding"/>
    <property type="evidence" value="ECO:0007669"/>
    <property type="project" value="UniProtKB-KW"/>
</dbReference>
<feature type="region of interest" description="Disordered" evidence="13">
    <location>
        <begin position="3436"/>
        <end position="3473"/>
    </location>
</feature>
<gene>
    <name evidence="16" type="primary">PCLO</name>
    <name evidence="16" type="synonym">pclob</name>
</gene>
<dbReference type="SUPFAM" id="SSF50156">
    <property type="entry name" value="PDZ domain-like"/>
    <property type="match status" value="1"/>
</dbReference>
<feature type="region of interest" description="Disordered" evidence="13">
    <location>
        <begin position="4545"/>
        <end position="4569"/>
    </location>
</feature>
<feature type="region of interest" description="Disordered" evidence="13">
    <location>
        <begin position="3071"/>
        <end position="3090"/>
    </location>
</feature>
<keyword evidence="2" id="KW-0677">Repeat</keyword>
<dbReference type="CDD" id="cd04031">
    <property type="entry name" value="C2A_RIM1alpha"/>
    <property type="match status" value="1"/>
</dbReference>
<feature type="domain" description="C2" evidence="14">
    <location>
        <begin position="4570"/>
        <end position="4695"/>
    </location>
</feature>
<dbReference type="Proteomes" id="UP000472277">
    <property type="component" value="Chromosome 17"/>
</dbReference>
<comment type="subcellular location">
    <subcellularLocation>
        <location evidence="9">Presynaptic active zone</location>
    </subcellularLocation>
</comment>
<dbReference type="FunFam" id="2.60.40.150:FF:000149">
    <property type="entry name" value="Piccolo presynaptic cytomatrix protein"/>
    <property type="match status" value="1"/>
</dbReference>
<feature type="region of interest" description="Disordered" evidence="13">
    <location>
        <begin position="3847"/>
        <end position="3887"/>
    </location>
</feature>
<dbReference type="SUPFAM" id="SSF57903">
    <property type="entry name" value="FYVE/PHD zinc finger"/>
    <property type="match status" value="2"/>
</dbReference>
<feature type="region of interest" description="Disordered" evidence="13">
    <location>
        <begin position="805"/>
        <end position="887"/>
    </location>
</feature>
<feature type="region of interest" description="Disordered" evidence="13">
    <location>
        <begin position="579"/>
        <end position="789"/>
    </location>
</feature>
<dbReference type="InParanoid" id="A0A674C7I1"/>
<evidence type="ECO:0000256" key="8">
    <source>
        <dbReference type="ARBA" id="ARBA00023302"/>
    </source>
</evidence>
<feature type="region of interest" description="Disordered" evidence="13">
    <location>
        <begin position="1501"/>
        <end position="1522"/>
    </location>
</feature>
<feature type="region of interest" description="Disordered" evidence="13">
    <location>
        <begin position="4396"/>
        <end position="4478"/>
    </location>
</feature>
<dbReference type="PANTHER" id="PTHR14113:SF6">
    <property type="entry name" value="PROTEIN PICCOLO"/>
    <property type="match status" value="1"/>
</dbReference>
<feature type="compositionally biased region" description="Basic and acidic residues" evidence="13">
    <location>
        <begin position="720"/>
        <end position="731"/>
    </location>
</feature>
<feature type="compositionally biased region" description="Polar residues" evidence="13">
    <location>
        <begin position="292"/>
        <end position="322"/>
    </location>
</feature>
<feature type="compositionally biased region" description="Low complexity" evidence="13">
    <location>
        <begin position="1931"/>
        <end position="1952"/>
    </location>
</feature>
<evidence type="ECO:0000256" key="13">
    <source>
        <dbReference type="SAM" id="MobiDB-lite"/>
    </source>
</evidence>
<dbReference type="InterPro" id="IPR001478">
    <property type="entry name" value="PDZ"/>
</dbReference>
<feature type="compositionally biased region" description="Basic and acidic residues" evidence="13">
    <location>
        <begin position="3262"/>
        <end position="3271"/>
    </location>
</feature>
<evidence type="ECO:0000256" key="10">
    <source>
        <dbReference type="ARBA" id="ARBA00070121"/>
    </source>
</evidence>
<dbReference type="InterPro" id="IPR011011">
    <property type="entry name" value="Znf_FYVE_PHD"/>
</dbReference>
<dbReference type="Pfam" id="PF00168">
    <property type="entry name" value="C2"/>
    <property type="match status" value="2"/>
</dbReference>
<feature type="region of interest" description="Disordered" evidence="13">
    <location>
        <begin position="1"/>
        <end position="414"/>
    </location>
</feature>
<dbReference type="PRINTS" id="PR00399">
    <property type="entry name" value="SYNAPTOTAGMN"/>
</dbReference>
<evidence type="ECO:0000259" key="15">
    <source>
        <dbReference type="PROSITE" id="PS50106"/>
    </source>
</evidence>